<keyword evidence="4" id="KW-1185">Reference proteome</keyword>
<dbReference type="SMART" id="SM00899">
    <property type="entry name" value="FeoA"/>
    <property type="match status" value="1"/>
</dbReference>
<keyword evidence="1" id="KW-0408">Iron</keyword>
<evidence type="ECO:0000256" key="1">
    <source>
        <dbReference type="ARBA" id="ARBA00023004"/>
    </source>
</evidence>
<dbReference type="Pfam" id="PF04023">
    <property type="entry name" value="FeoA"/>
    <property type="match status" value="1"/>
</dbReference>
<proteinExistence type="predicted"/>
<reference evidence="3 4" key="1">
    <citation type="submission" date="2016-11" db="EMBL/GenBank/DDBJ databases">
        <authorList>
            <person name="Jaros S."/>
            <person name="Januszkiewicz K."/>
            <person name="Wedrychowicz H."/>
        </authorList>
    </citation>
    <scope>NUCLEOTIDE SEQUENCE [LARGE SCALE GENOMIC DNA]</scope>
    <source>
        <strain evidence="3 4">DSM 14501</strain>
    </source>
</reference>
<feature type="domain" description="Ferrous iron transporter FeoA-like" evidence="2">
    <location>
        <begin position="1"/>
        <end position="72"/>
    </location>
</feature>
<dbReference type="GO" id="GO:0046914">
    <property type="term" value="F:transition metal ion binding"/>
    <property type="evidence" value="ECO:0007669"/>
    <property type="project" value="InterPro"/>
</dbReference>
<dbReference type="InterPro" id="IPR038157">
    <property type="entry name" value="FeoA_core_dom"/>
</dbReference>
<name>A0A1M6PF21_9FIRM</name>
<dbReference type="Gene3D" id="2.30.30.90">
    <property type="match status" value="1"/>
</dbReference>
<gene>
    <name evidence="3" type="ORF">SAMN02745883_01178</name>
</gene>
<evidence type="ECO:0000313" key="3">
    <source>
        <dbReference type="EMBL" id="SHK06514.1"/>
    </source>
</evidence>
<dbReference type="EMBL" id="FRAJ01000008">
    <property type="protein sequence ID" value="SHK06514.1"/>
    <property type="molecule type" value="Genomic_DNA"/>
</dbReference>
<dbReference type="PANTHER" id="PTHR43151:SF1">
    <property type="entry name" value="SSR2333 PROTEIN"/>
    <property type="match status" value="1"/>
</dbReference>
<dbReference type="PANTHER" id="PTHR43151">
    <property type="entry name" value="FEOA FAMILY PROTEIN"/>
    <property type="match status" value="1"/>
</dbReference>
<dbReference type="AlphaFoldDB" id="A0A1M6PF21"/>
<accession>A0A1M6PF21</accession>
<sequence length="73" mass="7831">MPLSMVNAGQEVILKKINWGPKMKKRLQDMGLTPGVKLSVISSNTNGAFIINVRGSRLVLGGVVTQQILVDVA</sequence>
<evidence type="ECO:0000259" key="2">
    <source>
        <dbReference type="SMART" id="SM00899"/>
    </source>
</evidence>
<dbReference type="RefSeq" id="WP_072966543.1">
    <property type="nucleotide sequence ID" value="NZ_FRAJ01000008.1"/>
</dbReference>
<organism evidence="3 4">
    <name type="scientific">Caminicella sporogenes DSM 14501</name>
    <dbReference type="NCBI Taxonomy" id="1121266"/>
    <lineage>
        <taxon>Bacteria</taxon>
        <taxon>Bacillati</taxon>
        <taxon>Bacillota</taxon>
        <taxon>Clostridia</taxon>
        <taxon>Peptostreptococcales</taxon>
        <taxon>Caminicellaceae</taxon>
        <taxon>Caminicella</taxon>
    </lineage>
</organism>
<dbReference type="Proteomes" id="UP000184082">
    <property type="component" value="Unassembled WGS sequence"/>
</dbReference>
<dbReference type="InterPro" id="IPR007167">
    <property type="entry name" value="Fe-transptr_FeoA-like"/>
</dbReference>
<dbReference type="InterPro" id="IPR053184">
    <property type="entry name" value="FeoA-like"/>
</dbReference>
<dbReference type="STRING" id="1121266.SAMN02745883_01178"/>
<evidence type="ECO:0000313" key="4">
    <source>
        <dbReference type="Proteomes" id="UP000184082"/>
    </source>
</evidence>
<protein>
    <submittedName>
        <fullName evidence="3">Ferrous iron transport protein A</fullName>
    </submittedName>
</protein>
<dbReference type="InterPro" id="IPR008988">
    <property type="entry name" value="Transcriptional_repressor_C"/>
</dbReference>
<dbReference type="SUPFAM" id="SSF50037">
    <property type="entry name" value="C-terminal domain of transcriptional repressors"/>
    <property type="match status" value="1"/>
</dbReference>